<keyword evidence="1" id="KW-0472">Membrane</keyword>
<organism evidence="2">
    <name type="scientific">Opuntia streptacantha</name>
    <name type="common">Prickly pear cactus</name>
    <name type="synonym">Opuntia cardona</name>
    <dbReference type="NCBI Taxonomy" id="393608"/>
    <lineage>
        <taxon>Eukaryota</taxon>
        <taxon>Viridiplantae</taxon>
        <taxon>Streptophyta</taxon>
        <taxon>Embryophyta</taxon>
        <taxon>Tracheophyta</taxon>
        <taxon>Spermatophyta</taxon>
        <taxon>Magnoliopsida</taxon>
        <taxon>eudicotyledons</taxon>
        <taxon>Gunneridae</taxon>
        <taxon>Pentapetalae</taxon>
        <taxon>Caryophyllales</taxon>
        <taxon>Cactineae</taxon>
        <taxon>Cactaceae</taxon>
        <taxon>Opuntioideae</taxon>
        <taxon>Opuntia</taxon>
    </lineage>
</organism>
<proteinExistence type="predicted"/>
<evidence type="ECO:0000313" key="2">
    <source>
        <dbReference type="EMBL" id="MBA4676576.1"/>
    </source>
</evidence>
<protein>
    <submittedName>
        <fullName evidence="2">Uncharacterized protein</fullName>
    </submittedName>
</protein>
<name>A0A7C9AVM4_OPUST</name>
<evidence type="ECO:0000256" key="1">
    <source>
        <dbReference type="SAM" id="Phobius"/>
    </source>
</evidence>
<reference evidence="2" key="1">
    <citation type="journal article" date="2013" name="J. Plant Res.">
        <title>Effect of fungi and light on seed germination of three Opuntia species from semiarid lands of central Mexico.</title>
        <authorList>
            <person name="Delgado-Sanchez P."/>
            <person name="Jimenez-Bremont J.F."/>
            <person name="Guerrero-Gonzalez Mde L."/>
            <person name="Flores J."/>
        </authorList>
    </citation>
    <scope>NUCLEOTIDE SEQUENCE</scope>
    <source>
        <tissue evidence="2">Cladode</tissue>
    </source>
</reference>
<dbReference type="EMBL" id="GISG01271939">
    <property type="protein sequence ID" value="MBA4676575.1"/>
    <property type="molecule type" value="Transcribed_RNA"/>
</dbReference>
<sequence>MFGKITYQISFRVLYSRLKTLPPLTFHKTLAAFTLIISILPLSPFYIYGRAIGIKSPLLPQTLASPASGNESPLPCFHCTPSPAPNSVQSIAGVFTPLLRLLSRRHHHPSPASSVSPAPKPVPCFQSIAGHRKLPAAIHRRHRLG</sequence>
<feature type="transmembrane region" description="Helical" evidence="1">
    <location>
        <begin position="30"/>
        <end position="48"/>
    </location>
</feature>
<keyword evidence="1" id="KW-1133">Transmembrane helix</keyword>
<dbReference type="AlphaFoldDB" id="A0A7C9AVM4"/>
<reference evidence="2" key="2">
    <citation type="submission" date="2020-07" db="EMBL/GenBank/DDBJ databases">
        <authorList>
            <person name="Vera ALvarez R."/>
            <person name="Arias-Moreno D.M."/>
            <person name="Jimenez-Jacinto V."/>
            <person name="Jimenez-Bremont J.F."/>
            <person name="Swaminathan K."/>
            <person name="Moose S.P."/>
            <person name="Guerrero-Gonzalez M.L."/>
            <person name="Marino-Ramirez L."/>
            <person name="Landsman D."/>
            <person name="Rodriguez-Kessler M."/>
            <person name="Delgado-Sanchez P."/>
        </authorList>
    </citation>
    <scope>NUCLEOTIDE SEQUENCE</scope>
    <source>
        <tissue evidence="2">Cladode</tissue>
    </source>
</reference>
<accession>A0A7C9AVM4</accession>
<dbReference type="EMBL" id="GISG01271940">
    <property type="protein sequence ID" value="MBA4676576.1"/>
    <property type="molecule type" value="Transcribed_RNA"/>
</dbReference>
<keyword evidence="1" id="KW-0812">Transmembrane</keyword>